<dbReference type="SUPFAM" id="SSF110004">
    <property type="entry name" value="Glycolipid transfer protein, GLTP"/>
    <property type="match status" value="1"/>
</dbReference>
<sequence>MKRKREMERKTEIKSAIEELSLLIKLTTRNKNNINSNTIATTAAATGVGAAGADHLKQQQIQQELVVSNIPTRPFLSICSLIIQVLDKIGPTMAVMRQDIDKNIQRVEMLCDTDPTTYSNLVEILNKEAVERCAKKGDTCSKALVWLTRSLDFTAALLEKLIGEPRENMEQIVGKSYETTLKPWHGWISSAAYKVALKLVPDTDTFISLLMDKGQNIDTFKDEIQAFISLLVPLLEDLHSTLSSYGLEKLKST</sequence>
<dbReference type="OrthoDB" id="205255at2759"/>
<dbReference type="Proteomes" id="UP000813463">
    <property type="component" value="Chromosome 4"/>
</dbReference>
<accession>A0A9R0JTX0</accession>
<dbReference type="GO" id="GO:0016020">
    <property type="term" value="C:membrane"/>
    <property type="evidence" value="ECO:0007669"/>
    <property type="project" value="TreeGrafter"/>
</dbReference>
<dbReference type="Pfam" id="PF08718">
    <property type="entry name" value="GLTP"/>
    <property type="match status" value="1"/>
</dbReference>
<dbReference type="GeneID" id="110786233"/>
<reference evidence="2" key="1">
    <citation type="journal article" date="2021" name="Nat. Commun.">
        <title>Genomic analyses provide insights into spinach domestication and the genetic basis of agronomic traits.</title>
        <authorList>
            <person name="Cai X."/>
            <person name="Sun X."/>
            <person name="Xu C."/>
            <person name="Sun H."/>
            <person name="Wang X."/>
            <person name="Ge C."/>
            <person name="Zhang Z."/>
            <person name="Wang Q."/>
            <person name="Fei Z."/>
            <person name="Jiao C."/>
            <person name="Wang Q."/>
        </authorList>
    </citation>
    <scope>NUCLEOTIDE SEQUENCE [LARGE SCALE GENOMIC DNA]</scope>
    <source>
        <strain evidence="2">cv. Varoflay</strain>
    </source>
</reference>
<dbReference type="GO" id="GO:0035627">
    <property type="term" value="P:ceramide transport"/>
    <property type="evidence" value="ECO:0000318"/>
    <property type="project" value="GO_Central"/>
</dbReference>
<keyword evidence="2" id="KW-1185">Reference proteome</keyword>
<name>A0A9R0JTX0_SPIOL</name>
<evidence type="ECO:0000259" key="1">
    <source>
        <dbReference type="Pfam" id="PF08718"/>
    </source>
</evidence>
<organism evidence="2 3">
    <name type="scientific">Spinacia oleracea</name>
    <name type="common">Spinach</name>
    <dbReference type="NCBI Taxonomy" id="3562"/>
    <lineage>
        <taxon>Eukaryota</taxon>
        <taxon>Viridiplantae</taxon>
        <taxon>Streptophyta</taxon>
        <taxon>Embryophyta</taxon>
        <taxon>Tracheophyta</taxon>
        <taxon>Spermatophyta</taxon>
        <taxon>Magnoliopsida</taxon>
        <taxon>eudicotyledons</taxon>
        <taxon>Gunneridae</taxon>
        <taxon>Pentapetalae</taxon>
        <taxon>Caryophyllales</taxon>
        <taxon>Chenopodiaceae</taxon>
        <taxon>Chenopodioideae</taxon>
        <taxon>Anserineae</taxon>
        <taxon>Spinacia</taxon>
    </lineage>
</organism>
<dbReference type="InterPro" id="IPR014830">
    <property type="entry name" value="Glycolipid_transfer_prot_dom"/>
</dbReference>
<dbReference type="KEGG" id="soe:110786233"/>
<protein>
    <submittedName>
        <fullName evidence="3">Glycolipid transfer protein 3</fullName>
    </submittedName>
</protein>
<evidence type="ECO:0000313" key="2">
    <source>
        <dbReference type="Proteomes" id="UP000813463"/>
    </source>
</evidence>
<evidence type="ECO:0000313" key="3">
    <source>
        <dbReference type="RefSeq" id="XP_021846458.1"/>
    </source>
</evidence>
<feature type="domain" description="Glycolipid transfer protein" evidence="1">
    <location>
        <begin position="70"/>
        <end position="211"/>
    </location>
</feature>
<dbReference type="GO" id="GO:1902387">
    <property type="term" value="F:ceramide 1-phosphate binding"/>
    <property type="evidence" value="ECO:0000318"/>
    <property type="project" value="GO_Central"/>
</dbReference>
<dbReference type="GO" id="GO:0005829">
    <property type="term" value="C:cytosol"/>
    <property type="evidence" value="ECO:0000318"/>
    <property type="project" value="GO_Central"/>
</dbReference>
<gene>
    <name evidence="3" type="primary">LOC110786233</name>
</gene>
<dbReference type="InterPro" id="IPR036497">
    <property type="entry name" value="GLTP_sf"/>
</dbReference>
<dbReference type="RefSeq" id="XP_021846458.1">
    <property type="nucleotide sequence ID" value="XM_021990766.2"/>
</dbReference>
<dbReference type="Gene3D" id="1.10.3520.10">
    <property type="entry name" value="Glycolipid transfer protein"/>
    <property type="match status" value="1"/>
</dbReference>
<proteinExistence type="predicted"/>
<dbReference type="GO" id="GO:1902388">
    <property type="term" value="F:ceramide 1-phosphate transfer activity"/>
    <property type="evidence" value="ECO:0000318"/>
    <property type="project" value="GO_Central"/>
</dbReference>
<dbReference type="PANTHER" id="PTHR10219:SF34">
    <property type="entry name" value="GLYCOLIPID TRANSFER PROTEIN 3"/>
    <property type="match status" value="1"/>
</dbReference>
<dbReference type="AlphaFoldDB" id="A0A9R0JTX0"/>
<dbReference type="PANTHER" id="PTHR10219">
    <property type="entry name" value="GLYCOLIPID TRANSFER PROTEIN-RELATED"/>
    <property type="match status" value="1"/>
</dbReference>
<dbReference type="GO" id="GO:0120009">
    <property type="term" value="P:intermembrane lipid transfer"/>
    <property type="evidence" value="ECO:0000318"/>
    <property type="project" value="GO_Central"/>
</dbReference>
<reference evidence="3" key="2">
    <citation type="submission" date="2025-08" db="UniProtKB">
        <authorList>
            <consortium name="RefSeq"/>
        </authorList>
    </citation>
    <scope>IDENTIFICATION</scope>
    <source>
        <tissue evidence="3">Leaf</tissue>
    </source>
</reference>